<dbReference type="Proteomes" id="UP001219518">
    <property type="component" value="Unassembled WGS sequence"/>
</dbReference>
<sequence>MSRLQCSLLPSSPARSASLRDGSDLVHPRLRLPVSVLAAVVHTHYTRPCPPARARYSSETRSGSHWWRGRDPVALRDKFPLFPTLPMPIHY</sequence>
<evidence type="ECO:0000256" key="1">
    <source>
        <dbReference type="SAM" id="MobiDB-lite"/>
    </source>
</evidence>
<protein>
    <submittedName>
        <fullName evidence="2">Peroxisomal adenine nucleotide transporter 1</fullName>
    </submittedName>
</protein>
<proteinExistence type="predicted"/>
<reference evidence="2" key="2">
    <citation type="journal article" date="2023" name="BMC Genomics">
        <title>Pest status, molecular evolution, and epigenetic factors derived from the genome assembly of Frankliniella fusca, a thysanopteran phytovirus vector.</title>
        <authorList>
            <person name="Catto M.A."/>
            <person name="Labadie P.E."/>
            <person name="Jacobson A.L."/>
            <person name="Kennedy G.G."/>
            <person name="Srinivasan R."/>
            <person name="Hunt B.G."/>
        </authorList>
    </citation>
    <scope>NUCLEOTIDE SEQUENCE</scope>
    <source>
        <strain evidence="2">PL_HMW_Pooled</strain>
    </source>
</reference>
<organism evidence="2 3">
    <name type="scientific">Frankliniella fusca</name>
    <dbReference type="NCBI Taxonomy" id="407009"/>
    <lineage>
        <taxon>Eukaryota</taxon>
        <taxon>Metazoa</taxon>
        <taxon>Ecdysozoa</taxon>
        <taxon>Arthropoda</taxon>
        <taxon>Hexapoda</taxon>
        <taxon>Insecta</taxon>
        <taxon>Pterygota</taxon>
        <taxon>Neoptera</taxon>
        <taxon>Paraneoptera</taxon>
        <taxon>Thysanoptera</taxon>
        <taxon>Terebrantia</taxon>
        <taxon>Thripoidea</taxon>
        <taxon>Thripidae</taxon>
        <taxon>Frankliniella</taxon>
    </lineage>
</organism>
<keyword evidence="3" id="KW-1185">Reference proteome</keyword>
<gene>
    <name evidence="2" type="ORF">KUF71_003797</name>
</gene>
<accession>A0AAE1L7D9</accession>
<comment type="caution">
    <text evidence="2">The sequence shown here is derived from an EMBL/GenBank/DDBJ whole genome shotgun (WGS) entry which is preliminary data.</text>
</comment>
<feature type="compositionally biased region" description="Low complexity" evidence="1">
    <location>
        <begin position="7"/>
        <end position="20"/>
    </location>
</feature>
<dbReference type="AlphaFoldDB" id="A0AAE1L7D9"/>
<name>A0AAE1L7D9_9NEOP</name>
<dbReference type="EMBL" id="JAHWGI010000085">
    <property type="protein sequence ID" value="KAK3909198.1"/>
    <property type="molecule type" value="Genomic_DNA"/>
</dbReference>
<feature type="region of interest" description="Disordered" evidence="1">
    <location>
        <begin position="1"/>
        <end position="22"/>
    </location>
</feature>
<evidence type="ECO:0000313" key="3">
    <source>
        <dbReference type="Proteomes" id="UP001219518"/>
    </source>
</evidence>
<evidence type="ECO:0000313" key="2">
    <source>
        <dbReference type="EMBL" id="KAK3909198.1"/>
    </source>
</evidence>
<reference evidence="2" key="1">
    <citation type="submission" date="2021-07" db="EMBL/GenBank/DDBJ databases">
        <authorList>
            <person name="Catto M.A."/>
            <person name="Jacobson A."/>
            <person name="Kennedy G."/>
            <person name="Labadie P."/>
            <person name="Hunt B.G."/>
            <person name="Srinivasan R."/>
        </authorList>
    </citation>
    <scope>NUCLEOTIDE SEQUENCE</scope>
    <source>
        <strain evidence="2">PL_HMW_Pooled</strain>
        <tissue evidence="2">Head</tissue>
    </source>
</reference>